<evidence type="ECO:0000313" key="2">
    <source>
        <dbReference type="Proteomes" id="UP000198394"/>
    </source>
</evidence>
<keyword evidence="2" id="KW-1185">Reference proteome</keyword>
<comment type="caution">
    <text evidence="1">The sequence shown here is derived from an EMBL/GenBank/DDBJ whole genome shotgun (WGS) entry which is preliminary data.</text>
</comment>
<dbReference type="EMBL" id="NDYL01000001">
    <property type="protein sequence ID" value="OXB94821.1"/>
    <property type="molecule type" value="Genomic_DNA"/>
</dbReference>
<accession>A0A226QQS2</accession>
<protein>
    <submittedName>
        <fullName evidence="1">Uncharacterized protein</fullName>
    </submittedName>
</protein>
<dbReference type="AlphaFoldDB" id="A0A226QQS2"/>
<proteinExistence type="predicted"/>
<name>A0A226QQS2_9BACL</name>
<dbReference type="RefSeq" id="WP_089097274.1">
    <property type="nucleotide sequence ID" value="NZ_NDYL01000001.1"/>
</dbReference>
<dbReference type="Proteomes" id="UP000198394">
    <property type="component" value="Unassembled WGS sequence"/>
</dbReference>
<organism evidence="1 2">
    <name type="scientific">Parageobacillus galactosidasius</name>
    <dbReference type="NCBI Taxonomy" id="883812"/>
    <lineage>
        <taxon>Bacteria</taxon>
        <taxon>Bacillati</taxon>
        <taxon>Bacillota</taxon>
        <taxon>Bacilli</taxon>
        <taxon>Bacillales</taxon>
        <taxon>Anoxybacillaceae</taxon>
        <taxon>Parageobacillus</taxon>
    </lineage>
</organism>
<reference evidence="1 2" key="1">
    <citation type="submission" date="2017-04" db="EMBL/GenBank/DDBJ databases">
        <title>The genome sequence of Parageobacillus galactosidasius DSM 18751.</title>
        <authorList>
            <person name="Ramaloko W.T."/>
            <person name="Koen N."/>
            <person name="Polliack S."/>
            <person name="Aliyu H."/>
            <person name="Lebre P."/>
            <person name="Mohr T."/>
            <person name="Oswald F."/>
            <person name="Zwick M."/>
            <person name="Neumann A."/>
            <person name="Syldatk C."/>
            <person name="Cowan D."/>
            <person name="De Maayer P."/>
        </authorList>
    </citation>
    <scope>NUCLEOTIDE SEQUENCE [LARGE SCALE GENOMIC DNA]</scope>
    <source>
        <strain evidence="1 2">DSM 18751</strain>
    </source>
</reference>
<evidence type="ECO:0000313" key="1">
    <source>
        <dbReference type="EMBL" id="OXB94821.1"/>
    </source>
</evidence>
<gene>
    <name evidence="1" type="ORF">B9L23_08135</name>
</gene>
<sequence>MKQNEKFYVGQKVKIIANTCCHPFEIGSVVTLEAVKECSDGSWDLYHDGWVFDQDDCEPIEET</sequence>